<dbReference type="InterPro" id="IPR024775">
    <property type="entry name" value="DinB-like"/>
</dbReference>
<proteinExistence type="predicted"/>
<sequence length="154" mass="17183">MVTTIRQIQGFRRHLLAEIADLTEEELNRIPFGCPNNIAWQLGHVIAAQQMLCYARAGLPVLIPEAFYLPFLTGTRPETVTSAADISELKRLAAATLDQLADDYTQGKFLSYSPSAGILNVYGFPVTHIDDALSYLLYHEGYHAGQVRYLKNLI</sequence>
<gene>
    <name evidence="2" type="ORF">SAMN04488090_2997</name>
</gene>
<evidence type="ECO:0000313" key="2">
    <source>
        <dbReference type="EMBL" id="SDM25570.1"/>
    </source>
</evidence>
<dbReference type="Gene3D" id="1.20.120.450">
    <property type="entry name" value="dinb family like domain"/>
    <property type="match status" value="1"/>
</dbReference>
<dbReference type="STRING" id="563176.SAMN04488090_2997"/>
<feature type="domain" description="DinB-like" evidence="1">
    <location>
        <begin position="10"/>
        <end position="147"/>
    </location>
</feature>
<dbReference type="Pfam" id="PF12867">
    <property type="entry name" value="DinB_2"/>
    <property type="match status" value="1"/>
</dbReference>
<dbReference type="InterPro" id="IPR034660">
    <property type="entry name" value="DinB/YfiT-like"/>
</dbReference>
<name>A0A1G9RR61_9BACT</name>
<dbReference type="SUPFAM" id="SSF109854">
    <property type="entry name" value="DinB/YfiT-like putative metalloenzymes"/>
    <property type="match status" value="1"/>
</dbReference>
<accession>A0A1G9RR61</accession>
<evidence type="ECO:0000313" key="3">
    <source>
        <dbReference type="Proteomes" id="UP000198901"/>
    </source>
</evidence>
<organism evidence="2 3">
    <name type="scientific">Siphonobacter aquaeclarae</name>
    <dbReference type="NCBI Taxonomy" id="563176"/>
    <lineage>
        <taxon>Bacteria</taxon>
        <taxon>Pseudomonadati</taxon>
        <taxon>Bacteroidota</taxon>
        <taxon>Cytophagia</taxon>
        <taxon>Cytophagales</taxon>
        <taxon>Cytophagaceae</taxon>
        <taxon>Siphonobacter</taxon>
    </lineage>
</organism>
<keyword evidence="3" id="KW-1185">Reference proteome</keyword>
<reference evidence="2 3" key="1">
    <citation type="submission" date="2016-10" db="EMBL/GenBank/DDBJ databases">
        <authorList>
            <person name="de Groot N.N."/>
        </authorList>
    </citation>
    <scope>NUCLEOTIDE SEQUENCE [LARGE SCALE GENOMIC DNA]</scope>
    <source>
        <strain evidence="2 3">DSM 21668</strain>
    </source>
</reference>
<dbReference type="EMBL" id="FNGS01000005">
    <property type="protein sequence ID" value="SDM25570.1"/>
    <property type="molecule type" value="Genomic_DNA"/>
</dbReference>
<dbReference type="OrthoDB" id="4295522at2"/>
<dbReference type="RefSeq" id="WP_093203798.1">
    <property type="nucleotide sequence ID" value="NZ_FNGS01000005.1"/>
</dbReference>
<protein>
    <submittedName>
        <fullName evidence="2">DinB superfamily protein</fullName>
    </submittedName>
</protein>
<dbReference type="AlphaFoldDB" id="A0A1G9RR61"/>
<dbReference type="Proteomes" id="UP000198901">
    <property type="component" value="Unassembled WGS sequence"/>
</dbReference>
<evidence type="ECO:0000259" key="1">
    <source>
        <dbReference type="Pfam" id="PF12867"/>
    </source>
</evidence>